<dbReference type="InterPro" id="IPR050595">
    <property type="entry name" value="Bact_response_regulator"/>
</dbReference>
<evidence type="ECO:0000256" key="2">
    <source>
        <dbReference type="PROSITE-ProRule" id="PRU00169"/>
    </source>
</evidence>
<dbReference type="Gene3D" id="3.40.50.2300">
    <property type="match status" value="1"/>
</dbReference>
<reference evidence="4 5" key="1">
    <citation type="submission" date="2019-02" db="EMBL/GenBank/DDBJ databases">
        <title>Deep-cultivation of Planctomycetes and their phenomic and genomic characterization uncovers novel biology.</title>
        <authorList>
            <person name="Wiegand S."/>
            <person name="Jogler M."/>
            <person name="Boedeker C."/>
            <person name="Pinto D."/>
            <person name="Vollmers J."/>
            <person name="Rivas-Marin E."/>
            <person name="Kohn T."/>
            <person name="Peeters S.H."/>
            <person name="Heuer A."/>
            <person name="Rast P."/>
            <person name="Oberbeckmann S."/>
            <person name="Bunk B."/>
            <person name="Jeske O."/>
            <person name="Meyerdierks A."/>
            <person name="Storesund J.E."/>
            <person name="Kallscheuer N."/>
            <person name="Luecker S."/>
            <person name="Lage O.M."/>
            <person name="Pohl T."/>
            <person name="Merkel B.J."/>
            <person name="Hornburger P."/>
            <person name="Mueller R.-W."/>
            <person name="Bruemmer F."/>
            <person name="Labrenz M."/>
            <person name="Spormann A.M."/>
            <person name="Op Den Camp H."/>
            <person name="Overmann J."/>
            <person name="Amann R."/>
            <person name="Jetten M.S.M."/>
            <person name="Mascher T."/>
            <person name="Medema M.H."/>
            <person name="Devos D.P."/>
            <person name="Kaster A.-K."/>
            <person name="Ovreas L."/>
            <person name="Rohde M."/>
            <person name="Galperin M.Y."/>
            <person name="Jogler C."/>
        </authorList>
    </citation>
    <scope>NUCLEOTIDE SEQUENCE [LARGE SCALE GENOMIC DNA]</scope>
    <source>
        <strain evidence="4 5">Pla111</strain>
    </source>
</reference>
<dbReference type="GO" id="GO:0000160">
    <property type="term" value="P:phosphorelay signal transduction system"/>
    <property type="evidence" value="ECO:0007669"/>
    <property type="project" value="InterPro"/>
</dbReference>
<dbReference type="SMART" id="SM00448">
    <property type="entry name" value="REC"/>
    <property type="match status" value="1"/>
</dbReference>
<comment type="caution">
    <text evidence="4">The sequence shown here is derived from an EMBL/GenBank/DDBJ whole genome shotgun (WGS) entry which is preliminary data.</text>
</comment>
<evidence type="ECO:0000313" key="5">
    <source>
        <dbReference type="Proteomes" id="UP000318995"/>
    </source>
</evidence>
<protein>
    <submittedName>
        <fullName evidence="4">Hydrogenase transcriptional regulatory protein hupR1</fullName>
    </submittedName>
</protein>
<accession>A0A5C5VSR4</accession>
<dbReference type="SUPFAM" id="SSF52172">
    <property type="entry name" value="CheY-like"/>
    <property type="match status" value="1"/>
</dbReference>
<name>A0A5C5VSR4_9BACT</name>
<dbReference type="PANTHER" id="PTHR44591">
    <property type="entry name" value="STRESS RESPONSE REGULATOR PROTEIN 1"/>
    <property type="match status" value="1"/>
</dbReference>
<dbReference type="AlphaFoldDB" id="A0A5C5VSR4"/>
<feature type="domain" description="Response regulatory" evidence="3">
    <location>
        <begin position="9"/>
        <end position="124"/>
    </location>
</feature>
<dbReference type="PANTHER" id="PTHR44591:SF19">
    <property type="entry name" value="TWO-COMPONENT RESPONSE REGULATOR-RELATED"/>
    <property type="match status" value="1"/>
</dbReference>
<dbReference type="EMBL" id="SJPH01000010">
    <property type="protein sequence ID" value="TWT40781.1"/>
    <property type="molecule type" value="Genomic_DNA"/>
</dbReference>
<evidence type="ECO:0000313" key="4">
    <source>
        <dbReference type="EMBL" id="TWT40781.1"/>
    </source>
</evidence>
<keyword evidence="5" id="KW-1185">Reference proteome</keyword>
<sequence length="273" mass="30048">MNVPITNNRVLLVDDDAMLLASMERCLGMEFELTTELSGVAALNTMKNSESFGVIVSDMRMPVMDGVEFLREAALLSPDSIMMMLTGNQDMQTAVRATREVCVSAFLNKPCDPSEIAAAIRSCLKHHQLVRRERDLLSETLPDLIRLIGDACGLQQRPSFQEAEKQFEAKREAAGIPDRWEYRLAATLAFGGLGKSGESLAELGIAVREIPRLSGVGEMLIRSAECAAEPLAPWDDPDWQSGRQPETLSDEELIPLGAALLHATREEYATTNR</sequence>
<dbReference type="Proteomes" id="UP000318995">
    <property type="component" value="Unassembled WGS sequence"/>
</dbReference>
<dbReference type="PROSITE" id="PS50110">
    <property type="entry name" value="RESPONSE_REGULATORY"/>
    <property type="match status" value="1"/>
</dbReference>
<feature type="modified residue" description="4-aspartylphosphate" evidence="2">
    <location>
        <position position="58"/>
    </location>
</feature>
<dbReference type="Pfam" id="PF00072">
    <property type="entry name" value="Response_reg"/>
    <property type="match status" value="1"/>
</dbReference>
<gene>
    <name evidence="4" type="primary">hupR1_4</name>
    <name evidence="4" type="ORF">Pla111_31990</name>
</gene>
<keyword evidence="1 2" id="KW-0597">Phosphoprotein</keyword>
<dbReference type="InterPro" id="IPR001789">
    <property type="entry name" value="Sig_transdc_resp-reg_receiver"/>
</dbReference>
<evidence type="ECO:0000259" key="3">
    <source>
        <dbReference type="PROSITE" id="PS50110"/>
    </source>
</evidence>
<organism evidence="4 5">
    <name type="scientific">Botrimarina hoheduenensis</name>
    <dbReference type="NCBI Taxonomy" id="2528000"/>
    <lineage>
        <taxon>Bacteria</taxon>
        <taxon>Pseudomonadati</taxon>
        <taxon>Planctomycetota</taxon>
        <taxon>Planctomycetia</taxon>
        <taxon>Pirellulales</taxon>
        <taxon>Lacipirellulaceae</taxon>
        <taxon>Botrimarina</taxon>
    </lineage>
</organism>
<dbReference type="InterPro" id="IPR011006">
    <property type="entry name" value="CheY-like_superfamily"/>
</dbReference>
<dbReference type="OrthoDB" id="9788446at2"/>
<proteinExistence type="predicted"/>
<dbReference type="RefSeq" id="WP_146575392.1">
    <property type="nucleotide sequence ID" value="NZ_SJPH01000010.1"/>
</dbReference>
<evidence type="ECO:0000256" key="1">
    <source>
        <dbReference type="ARBA" id="ARBA00022553"/>
    </source>
</evidence>